<dbReference type="Proteomes" id="UP000230750">
    <property type="component" value="Unassembled WGS sequence"/>
</dbReference>
<dbReference type="OrthoDB" id="410104at2759"/>
<evidence type="ECO:0000313" key="2">
    <source>
        <dbReference type="Proteomes" id="UP000230750"/>
    </source>
</evidence>
<keyword evidence="1" id="KW-0548">Nucleotidyltransferase</keyword>
<dbReference type="EMBL" id="MRZV01000612">
    <property type="protein sequence ID" value="PIK46927.1"/>
    <property type="molecule type" value="Genomic_DNA"/>
</dbReference>
<accession>A0A2G8KG10</accession>
<gene>
    <name evidence="1" type="ORF">BSL78_16206</name>
</gene>
<keyword evidence="1" id="KW-0378">Hydrolase</keyword>
<evidence type="ECO:0000313" key="1">
    <source>
        <dbReference type="EMBL" id="PIK46927.1"/>
    </source>
</evidence>
<name>A0A2G8KG10_STIJA</name>
<protein>
    <submittedName>
        <fullName evidence="1">Endonuclease-reverse transcriptase</fullName>
    </submittedName>
</protein>
<dbReference type="GO" id="GO:0003964">
    <property type="term" value="F:RNA-directed DNA polymerase activity"/>
    <property type="evidence" value="ECO:0007669"/>
    <property type="project" value="UniProtKB-KW"/>
</dbReference>
<reference evidence="1 2" key="1">
    <citation type="journal article" date="2017" name="PLoS Biol.">
        <title>The sea cucumber genome provides insights into morphological evolution and visceral regeneration.</title>
        <authorList>
            <person name="Zhang X."/>
            <person name="Sun L."/>
            <person name="Yuan J."/>
            <person name="Sun Y."/>
            <person name="Gao Y."/>
            <person name="Zhang L."/>
            <person name="Li S."/>
            <person name="Dai H."/>
            <person name="Hamel J.F."/>
            <person name="Liu C."/>
            <person name="Yu Y."/>
            <person name="Liu S."/>
            <person name="Lin W."/>
            <person name="Guo K."/>
            <person name="Jin S."/>
            <person name="Xu P."/>
            <person name="Storey K.B."/>
            <person name="Huan P."/>
            <person name="Zhang T."/>
            <person name="Zhou Y."/>
            <person name="Zhang J."/>
            <person name="Lin C."/>
            <person name="Li X."/>
            <person name="Xing L."/>
            <person name="Huo D."/>
            <person name="Sun M."/>
            <person name="Wang L."/>
            <person name="Mercier A."/>
            <person name="Li F."/>
            <person name="Yang H."/>
            <person name="Xiang J."/>
        </authorList>
    </citation>
    <scope>NUCLEOTIDE SEQUENCE [LARGE SCALE GENOMIC DNA]</scope>
    <source>
        <strain evidence="1">Shaxun</strain>
        <tissue evidence="1">Muscle</tissue>
    </source>
</reference>
<comment type="caution">
    <text evidence="1">The sequence shown here is derived from an EMBL/GenBank/DDBJ whole genome shotgun (WGS) entry which is preliminary data.</text>
</comment>
<dbReference type="STRING" id="307972.A0A2G8KG10"/>
<sequence>MIKLKKWRNKSTLDKNLARWLPNEMNQKKNTSKLGSLQHQLTGATKPQTTNLPKRKLFNQCVLPAMTYGCETWTLTKMMEKKLQTTQRSMARMMLAVSKREKTNIWIRHKTKVKDVILTAKECKCRWAGHIDRLNDDRWTSMATEWQPPYGRRRPCKPKVS</sequence>
<proteinExistence type="predicted"/>
<dbReference type="GO" id="GO:0004519">
    <property type="term" value="F:endonuclease activity"/>
    <property type="evidence" value="ECO:0007669"/>
    <property type="project" value="UniProtKB-KW"/>
</dbReference>
<keyword evidence="2" id="KW-1185">Reference proteome</keyword>
<organism evidence="1 2">
    <name type="scientific">Stichopus japonicus</name>
    <name type="common">Sea cucumber</name>
    <dbReference type="NCBI Taxonomy" id="307972"/>
    <lineage>
        <taxon>Eukaryota</taxon>
        <taxon>Metazoa</taxon>
        <taxon>Echinodermata</taxon>
        <taxon>Eleutherozoa</taxon>
        <taxon>Echinozoa</taxon>
        <taxon>Holothuroidea</taxon>
        <taxon>Aspidochirotacea</taxon>
        <taxon>Aspidochirotida</taxon>
        <taxon>Stichopodidae</taxon>
        <taxon>Apostichopus</taxon>
    </lineage>
</organism>
<keyword evidence="1" id="KW-0255">Endonuclease</keyword>
<dbReference type="AlphaFoldDB" id="A0A2G8KG10"/>
<keyword evidence="1" id="KW-0808">Transferase</keyword>
<keyword evidence="1" id="KW-0540">Nuclease</keyword>
<keyword evidence="1" id="KW-0695">RNA-directed DNA polymerase</keyword>